<sequence length="115" mass="13595">FSILIFTLIWKLCSYCSKKYGNEDMRKVYVPPTEYSPYIPRRMGVRRRAEERNGRGIEVSRNDEECRIEVEERRNNDESRESITRISRTMKEEITVRAGIESIEEKKEEGDVIGS</sequence>
<dbReference type="EMBL" id="BTRK01000004">
    <property type="protein sequence ID" value="GMR47835.1"/>
    <property type="molecule type" value="Genomic_DNA"/>
</dbReference>
<evidence type="ECO:0000313" key="2">
    <source>
        <dbReference type="EMBL" id="GMR47835.1"/>
    </source>
</evidence>
<keyword evidence="1" id="KW-0732">Signal</keyword>
<feature type="non-terminal residue" evidence="2">
    <location>
        <position position="1"/>
    </location>
</feature>
<proteinExistence type="predicted"/>
<dbReference type="AlphaFoldDB" id="A0AAN5I173"/>
<name>A0AAN5I173_9BILA</name>
<feature type="chain" id="PRO_5043022298" evidence="1">
    <location>
        <begin position="22"/>
        <end position="115"/>
    </location>
</feature>
<accession>A0AAN5I173</accession>
<reference evidence="3" key="1">
    <citation type="submission" date="2022-10" db="EMBL/GenBank/DDBJ databases">
        <title>Genome assembly of Pristionchus species.</title>
        <authorList>
            <person name="Yoshida K."/>
            <person name="Sommer R.J."/>
        </authorList>
    </citation>
    <scope>NUCLEOTIDE SEQUENCE [LARGE SCALE GENOMIC DNA]</scope>
    <source>
        <strain evidence="3">RS5460</strain>
    </source>
</reference>
<protein>
    <submittedName>
        <fullName evidence="2">Uncharacterized protein</fullName>
    </submittedName>
</protein>
<keyword evidence="3" id="KW-1185">Reference proteome</keyword>
<evidence type="ECO:0000256" key="1">
    <source>
        <dbReference type="SAM" id="SignalP"/>
    </source>
</evidence>
<dbReference type="Proteomes" id="UP001328107">
    <property type="component" value="Unassembled WGS sequence"/>
</dbReference>
<feature type="signal peptide" evidence="1">
    <location>
        <begin position="1"/>
        <end position="21"/>
    </location>
</feature>
<evidence type="ECO:0000313" key="3">
    <source>
        <dbReference type="Proteomes" id="UP001328107"/>
    </source>
</evidence>
<comment type="caution">
    <text evidence="2">The sequence shown here is derived from an EMBL/GenBank/DDBJ whole genome shotgun (WGS) entry which is preliminary data.</text>
</comment>
<gene>
    <name evidence="2" type="ORF">PMAYCL1PPCAC_18030</name>
</gene>
<organism evidence="2 3">
    <name type="scientific">Pristionchus mayeri</name>
    <dbReference type="NCBI Taxonomy" id="1317129"/>
    <lineage>
        <taxon>Eukaryota</taxon>
        <taxon>Metazoa</taxon>
        <taxon>Ecdysozoa</taxon>
        <taxon>Nematoda</taxon>
        <taxon>Chromadorea</taxon>
        <taxon>Rhabditida</taxon>
        <taxon>Rhabditina</taxon>
        <taxon>Diplogasteromorpha</taxon>
        <taxon>Diplogasteroidea</taxon>
        <taxon>Neodiplogasteridae</taxon>
        <taxon>Pristionchus</taxon>
    </lineage>
</organism>